<evidence type="ECO:0000256" key="2">
    <source>
        <dbReference type="ARBA" id="ARBA00008847"/>
    </source>
</evidence>
<dbReference type="NCBIfam" id="TIGR02127">
    <property type="entry name" value="pyrF_sub2"/>
    <property type="match status" value="1"/>
</dbReference>
<gene>
    <name evidence="9" type="primary">pyrF</name>
    <name evidence="9" type="ORF">EAS64_09850</name>
</gene>
<dbReference type="PANTHER" id="PTHR43375:SF1">
    <property type="entry name" value="OROTIDINE 5'-PHOSPHATE DECARBOXYLASE"/>
    <property type="match status" value="1"/>
</dbReference>
<accession>A0A6P2C0H7</accession>
<dbReference type="GO" id="GO:0004590">
    <property type="term" value="F:orotidine-5'-phosphate decarboxylase activity"/>
    <property type="evidence" value="ECO:0007669"/>
    <property type="project" value="UniProtKB-UniRule"/>
</dbReference>
<dbReference type="Proteomes" id="UP000460272">
    <property type="component" value="Unassembled WGS sequence"/>
</dbReference>
<dbReference type="EMBL" id="RPFW01000002">
    <property type="protein sequence ID" value="TVZ04929.1"/>
    <property type="molecule type" value="Genomic_DNA"/>
</dbReference>
<keyword evidence="3" id="KW-0210">Decarboxylase</keyword>
<dbReference type="OrthoDB" id="9808470at2"/>
<dbReference type="UniPathway" id="UPA00070">
    <property type="reaction ID" value="UER00120"/>
</dbReference>
<evidence type="ECO:0000256" key="3">
    <source>
        <dbReference type="ARBA" id="ARBA00022793"/>
    </source>
</evidence>
<name>A0A6P2C0H7_9ACTN</name>
<comment type="similarity">
    <text evidence="2">Belongs to the OMP decarboxylase family. Type 2 subfamily.</text>
</comment>
<keyword evidence="5 9" id="KW-0456">Lyase</keyword>
<dbReference type="Gene3D" id="3.20.20.70">
    <property type="entry name" value="Aldolase class I"/>
    <property type="match status" value="1"/>
</dbReference>
<evidence type="ECO:0000256" key="6">
    <source>
        <dbReference type="ARBA" id="ARBA00049157"/>
    </source>
</evidence>
<evidence type="ECO:0000256" key="4">
    <source>
        <dbReference type="ARBA" id="ARBA00022975"/>
    </source>
</evidence>
<comment type="caution">
    <text evidence="9">The sequence shown here is derived from an EMBL/GenBank/DDBJ whole genome shotgun (WGS) entry which is preliminary data.</text>
</comment>
<comment type="pathway">
    <text evidence="1">Pyrimidine metabolism; UMP biosynthesis via de novo pathway; UMP from orotate: step 2/2.</text>
</comment>
<dbReference type="Pfam" id="PF00215">
    <property type="entry name" value="OMPdecase"/>
    <property type="match status" value="1"/>
</dbReference>
<dbReference type="InterPro" id="IPR018089">
    <property type="entry name" value="OMPdecase_AS"/>
</dbReference>
<dbReference type="GO" id="GO:0044205">
    <property type="term" value="P:'de novo' UMP biosynthetic process"/>
    <property type="evidence" value="ECO:0007669"/>
    <property type="project" value="UniProtKB-UniPathway"/>
</dbReference>
<comment type="catalytic activity">
    <reaction evidence="6">
        <text>orotidine 5'-phosphate + H(+) = UMP + CO2</text>
        <dbReference type="Rhea" id="RHEA:11596"/>
        <dbReference type="ChEBI" id="CHEBI:15378"/>
        <dbReference type="ChEBI" id="CHEBI:16526"/>
        <dbReference type="ChEBI" id="CHEBI:57538"/>
        <dbReference type="ChEBI" id="CHEBI:57865"/>
        <dbReference type="EC" id="4.1.1.23"/>
    </reaction>
</comment>
<dbReference type="InterPro" id="IPR013785">
    <property type="entry name" value="Aldolase_TIM"/>
</dbReference>
<evidence type="ECO:0000256" key="5">
    <source>
        <dbReference type="ARBA" id="ARBA00023239"/>
    </source>
</evidence>
<dbReference type="InterPro" id="IPR001754">
    <property type="entry name" value="OMPdeCOase_dom"/>
</dbReference>
<organism evidence="9 10">
    <name type="scientific">Trebonia kvetii</name>
    <dbReference type="NCBI Taxonomy" id="2480626"/>
    <lineage>
        <taxon>Bacteria</taxon>
        <taxon>Bacillati</taxon>
        <taxon>Actinomycetota</taxon>
        <taxon>Actinomycetes</taxon>
        <taxon>Streptosporangiales</taxon>
        <taxon>Treboniaceae</taxon>
        <taxon>Trebonia</taxon>
    </lineage>
</organism>
<keyword evidence="10" id="KW-1185">Reference proteome</keyword>
<dbReference type="GO" id="GO:0006207">
    <property type="term" value="P:'de novo' pyrimidine nucleobase biosynthetic process"/>
    <property type="evidence" value="ECO:0007669"/>
    <property type="project" value="InterPro"/>
</dbReference>
<dbReference type="PANTHER" id="PTHR43375">
    <property type="entry name" value="OROTIDINE 5'-PHOSPHATE DECARBOXYLASE"/>
    <property type="match status" value="1"/>
</dbReference>
<protein>
    <recommendedName>
        <fullName evidence="7">Orotidine-5'-phosphate decarboxylase</fullName>
        <ecNumber evidence="7">4.1.1.23</ecNumber>
    </recommendedName>
</protein>
<evidence type="ECO:0000256" key="7">
    <source>
        <dbReference type="NCBIfam" id="TIGR02127"/>
    </source>
</evidence>
<reference evidence="9 10" key="1">
    <citation type="submission" date="2018-11" db="EMBL/GenBank/DDBJ databases">
        <title>Trebonia kvetii gen.nov., sp.nov., a novel acidophilic actinobacterium, and proposal of the new actinobacterial family Treboniaceae fam. nov.</title>
        <authorList>
            <person name="Rapoport D."/>
            <person name="Sagova-Mareckova M."/>
            <person name="Sedlacek I."/>
            <person name="Provaznik J."/>
            <person name="Kralova S."/>
            <person name="Pavlinic D."/>
            <person name="Benes V."/>
            <person name="Kopecky J."/>
        </authorList>
    </citation>
    <scope>NUCLEOTIDE SEQUENCE [LARGE SCALE GENOMIC DNA]</scope>
    <source>
        <strain evidence="9 10">15Tr583</strain>
    </source>
</reference>
<proteinExistence type="inferred from homology"/>
<evidence type="ECO:0000313" key="9">
    <source>
        <dbReference type="EMBL" id="TVZ04929.1"/>
    </source>
</evidence>
<dbReference type="InterPro" id="IPR011995">
    <property type="entry name" value="OMPdecase_type-2"/>
</dbReference>
<dbReference type="InterPro" id="IPR011060">
    <property type="entry name" value="RibuloseP-bd_barrel"/>
</dbReference>
<dbReference type="AlphaFoldDB" id="A0A6P2C0H7"/>
<keyword evidence="4" id="KW-0665">Pyrimidine biosynthesis</keyword>
<dbReference type="PROSITE" id="PS00156">
    <property type="entry name" value="OMPDECASE"/>
    <property type="match status" value="1"/>
</dbReference>
<dbReference type="EC" id="4.1.1.23" evidence="7"/>
<dbReference type="SUPFAM" id="SSF51366">
    <property type="entry name" value="Ribulose-phoshate binding barrel"/>
    <property type="match status" value="1"/>
</dbReference>
<evidence type="ECO:0000313" key="10">
    <source>
        <dbReference type="Proteomes" id="UP000460272"/>
    </source>
</evidence>
<feature type="domain" description="Orotidine 5'-phosphate decarboxylase" evidence="8">
    <location>
        <begin position="42"/>
        <end position="292"/>
    </location>
</feature>
<dbReference type="SMART" id="SM00934">
    <property type="entry name" value="OMPdecase"/>
    <property type="match status" value="1"/>
</dbReference>
<evidence type="ECO:0000259" key="8">
    <source>
        <dbReference type="SMART" id="SM00934"/>
    </source>
</evidence>
<evidence type="ECO:0000256" key="1">
    <source>
        <dbReference type="ARBA" id="ARBA00004861"/>
    </source>
</evidence>
<sequence length="304" mass="30673">MPSAGWCGTLVGRRGLADVEDGADVGESFAAWFAAVRQAYGPLVLGADPHGQVLADWGLSDDADGLERFTDIVLGAAAGTAGLIKPQSAFYERHGWRGIRALSRLVAAARGEGLLVILDVKRGDVGSTNDAYAQAYLGEGAALRADAITVHPYLGLAAMGEYITRANQSGGCLLVVVRSSNPEGRAVQGADAGHGQTVDQRLLADIGALNARLAPGGVGPVGAVIGPAAVEPPLGAVLAAANGLLLAPGVGAQGASPADVAATFAACPDRVMPSASRSLLAAGPDVAALRDATARLNEEFRALL</sequence>